<organism evidence="1 2">
    <name type="scientific">Portunus trituberculatus</name>
    <name type="common">Swimming crab</name>
    <name type="synonym">Neptunus trituberculatus</name>
    <dbReference type="NCBI Taxonomy" id="210409"/>
    <lineage>
        <taxon>Eukaryota</taxon>
        <taxon>Metazoa</taxon>
        <taxon>Ecdysozoa</taxon>
        <taxon>Arthropoda</taxon>
        <taxon>Crustacea</taxon>
        <taxon>Multicrustacea</taxon>
        <taxon>Malacostraca</taxon>
        <taxon>Eumalacostraca</taxon>
        <taxon>Eucarida</taxon>
        <taxon>Decapoda</taxon>
        <taxon>Pleocyemata</taxon>
        <taxon>Brachyura</taxon>
        <taxon>Eubrachyura</taxon>
        <taxon>Portunoidea</taxon>
        <taxon>Portunidae</taxon>
        <taxon>Portuninae</taxon>
        <taxon>Portunus</taxon>
    </lineage>
</organism>
<reference evidence="1 2" key="1">
    <citation type="submission" date="2019-05" db="EMBL/GenBank/DDBJ databases">
        <title>Another draft genome of Portunus trituberculatus and its Hox gene families provides insights of decapod evolution.</title>
        <authorList>
            <person name="Jeong J.-H."/>
            <person name="Song I."/>
            <person name="Kim S."/>
            <person name="Choi T."/>
            <person name="Kim D."/>
            <person name="Ryu S."/>
            <person name="Kim W."/>
        </authorList>
    </citation>
    <scope>NUCLEOTIDE SEQUENCE [LARGE SCALE GENOMIC DNA]</scope>
    <source>
        <tissue evidence="1">Muscle</tissue>
    </source>
</reference>
<protein>
    <submittedName>
        <fullName evidence="1">Uncharacterized protein</fullName>
    </submittedName>
</protein>
<gene>
    <name evidence="1" type="ORF">E2C01_009936</name>
</gene>
<accession>A0A5B7D714</accession>
<proteinExistence type="predicted"/>
<dbReference type="AlphaFoldDB" id="A0A5B7D714"/>
<evidence type="ECO:0000313" key="2">
    <source>
        <dbReference type="Proteomes" id="UP000324222"/>
    </source>
</evidence>
<name>A0A5B7D714_PORTR</name>
<evidence type="ECO:0000313" key="1">
    <source>
        <dbReference type="EMBL" id="MPC17091.1"/>
    </source>
</evidence>
<dbReference type="Proteomes" id="UP000324222">
    <property type="component" value="Unassembled WGS sequence"/>
</dbReference>
<comment type="caution">
    <text evidence="1">The sequence shown here is derived from an EMBL/GenBank/DDBJ whole genome shotgun (WGS) entry which is preliminary data.</text>
</comment>
<dbReference type="EMBL" id="VSRR010000558">
    <property type="protein sequence ID" value="MPC17091.1"/>
    <property type="molecule type" value="Genomic_DNA"/>
</dbReference>
<keyword evidence="2" id="KW-1185">Reference proteome</keyword>
<sequence>MTAGAGRPRAPRRPVVYYLDSSGQTRVLDSEFISRLFAQKHKFRFFLPLHRLFNSDNGSLLLSRLLHPPAAPQTPCGVLSPSSYIVDHSRVLQVLESAASRTHREHTK</sequence>